<dbReference type="PANTHER" id="PTHR13166:SF7">
    <property type="entry name" value="LYR MOTIF-CONTAINING PROTEIN 4"/>
    <property type="match status" value="1"/>
</dbReference>
<dbReference type="GO" id="GO:0016226">
    <property type="term" value="P:iron-sulfur cluster assembly"/>
    <property type="evidence" value="ECO:0007669"/>
    <property type="project" value="InterPro"/>
</dbReference>
<dbReference type="Proteomes" id="UP000653454">
    <property type="component" value="Unassembled WGS sequence"/>
</dbReference>
<accession>A0A8S4G2Q1</accession>
<evidence type="ECO:0000313" key="2">
    <source>
        <dbReference type="EMBL" id="CAG9134181.1"/>
    </source>
</evidence>
<evidence type="ECO:0000313" key="3">
    <source>
        <dbReference type="Proteomes" id="UP000653454"/>
    </source>
</evidence>
<dbReference type="CDD" id="cd20264">
    <property type="entry name" value="Complex1_LYR_LYRM4"/>
    <property type="match status" value="1"/>
</dbReference>
<dbReference type="GO" id="GO:0005739">
    <property type="term" value="C:mitochondrion"/>
    <property type="evidence" value="ECO:0007669"/>
    <property type="project" value="TreeGrafter"/>
</dbReference>
<dbReference type="InterPro" id="IPR045297">
    <property type="entry name" value="Complex1_LYR_LYRM4"/>
</dbReference>
<dbReference type="OrthoDB" id="275715at2759"/>
<dbReference type="InterPro" id="IPR008011">
    <property type="entry name" value="Complex1_LYR_dom"/>
</dbReference>
<comment type="caution">
    <text evidence="2">The sequence shown here is derived from an EMBL/GenBank/DDBJ whole genome shotgun (WGS) entry which is preliminary data.</text>
</comment>
<dbReference type="EMBL" id="CAJHNJ030000074">
    <property type="protein sequence ID" value="CAG9134181.1"/>
    <property type="molecule type" value="Genomic_DNA"/>
</dbReference>
<dbReference type="Pfam" id="PF05347">
    <property type="entry name" value="Complex1_LYR"/>
    <property type="match status" value="1"/>
</dbReference>
<sequence>MATRTQILKLYKEMLRESQKFSNYNYRCYAFRRIQDAFKDSKGLTDQKIIRKEMEYAIENLAVIRRQIVIGSIYSSEKLVIENQR</sequence>
<name>A0A8S4G2Q1_PLUXY</name>
<proteinExistence type="inferred from homology"/>
<organism evidence="2 3">
    <name type="scientific">Plutella xylostella</name>
    <name type="common">Diamondback moth</name>
    <name type="synonym">Plutella maculipennis</name>
    <dbReference type="NCBI Taxonomy" id="51655"/>
    <lineage>
        <taxon>Eukaryota</taxon>
        <taxon>Metazoa</taxon>
        <taxon>Ecdysozoa</taxon>
        <taxon>Arthropoda</taxon>
        <taxon>Hexapoda</taxon>
        <taxon>Insecta</taxon>
        <taxon>Pterygota</taxon>
        <taxon>Neoptera</taxon>
        <taxon>Endopterygota</taxon>
        <taxon>Lepidoptera</taxon>
        <taxon>Glossata</taxon>
        <taxon>Ditrysia</taxon>
        <taxon>Yponomeutoidea</taxon>
        <taxon>Plutellidae</taxon>
        <taxon>Plutella</taxon>
    </lineage>
</organism>
<comment type="similarity">
    <text evidence="1">Belongs to the complex I LYR family.</text>
</comment>
<dbReference type="GO" id="GO:1990221">
    <property type="term" value="C:L-cysteine desulfurase complex"/>
    <property type="evidence" value="ECO:0007669"/>
    <property type="project" value="TreeGrafter"/>
</dbReference>
<gene>
    <name evidence="2" type="ORF">PLXY2_LOCUS12436</name>
</gene>
<evidence type="ECO:0000256" key="1">
    <source>
        <dbReference type="ARBA" id="ARBA00009508"/>
    </source>
</evidence>
<keyword evidence="3" id="KW-1185">Reference proteome</keyword>
<protein>
    <submittedName>
        <fullName evidence="2">(diamondback moth) hypothetical protein</fullName>
    </submittedName>
</protein>
<dbReference type="InterPro" id="IPR051522">
    <property type="entry name" value="ISC_assembly_LYR"/>
</dbReference>
<dbReference type="PANTHER" id="PTHR13166">
    <property type="entry name" value="PROTEIN C6ORF149"/>
    <property type="match status" value="1"/>
</dbReference>
<dbReference type="AlphaFoldDB" id="A0A8S4G2Q1"/>
<reference evidence="2" key="1">
    <citation type="submission" date="2020-11" db="EMBL/GenBank/DDBJ databases">
        <authorList>
            <person name="Whiteford S."/>
        </authorList>
    </citation>
    <scope>NUCLEOTIDE SEQUENCE</scope>
</reference>